<organism evidence="3 4">
    <name type="scientific">Nitratireductor aestuarii</name>
    <dbReference type="NCBI Taxonomy" id="1735103"/>
    <lineage>
        <taxon>Bacteria</taxon>
        <taxon>Pseudomonadati</taxon>
        <taxon>Pseudomonadota</taxon>
        <taxon>Alphaproteobacteria</taxon>
        <taxon>Hyphomicrobiales</taxon>
        <taxon>Phyllobacteriaceae</taxon>
        <taxon>Nitratireductor</taxon>
    </lineage>
</organism>
<name>A0A916RHN1_9HYPH</name>
<dbReference type="SUPFAM" id="SSF75304">
    <property type="entry name" value="Amidase signature (AS) enzymes"/>
    <property type="match status" value="1"/>
</dbReference>
<evidence type="ECO:0000313" key="4">
    <source>
        <dbReference type="Proteomes" id="UP000636264"/>
    </source>
</evidence>
<dbReference type="EMBL" id="BMIF01000002">
    <property type="protein sequence ID" value="GGA56285.1"/>
    <property type="molecule type" value="Genomic_DNA"/>
</dbReference>
<proteinExistence type="inferred from homology"/>
<reference evidence="3" key="2">
    <citation type="submission" date="2020-09" db="EMBL/GenBank/DDBJ databases">
        <authorList>
            <person name="Sun Q."/>
            <person name="Zhou Y."/>
        </authorList>
    </citation>
    <scope>NUCLEOTIDE SEQUENCE</scope>
    <source>
        <strain evidence="3">CGMCC 1.15320</strain>
    </source>
</reference>
<sequence>MNRLSGEINEGQLASEQVANSREAAARSNSRLKAFTVLNPEPFRSQPELPLDGLPIGVKDLYDTAQLETAYGSPIYQGHVPAKSAALVEKLCDLGAYVVGKTVTTEFAWRQAGATVNPYGTDRTPGGSSSGSAAAVAAGVVPLALGTQTFGSIIRPAAFCGIAGFKPSYGALPLESVQPLSGTLDHAGYLAQTIELIRKVHGLVLGETIAAPEGKTWTLRLVKGPWWEAASQAQLDVVLEVAEFLRAQGVSVLEAELPETFNRCQALAETILFHEAAEVYRPLIDQHGDLVSVHIKELVQKGEELPEGTYQQALEERDALIELLATEMEGFDGILSLPALGEAPLMSEGTGNPGPCVAWTLLGVPTSTLPYSFGAAGMPLGIQLIGKRGADFAHLDLSVAVEKLLVTKSHRRPVARKFA</sequence>
<dbReference type="InterPro" id="IPR000120">
    <property type="entry name" value="Amidase"/>
</dbReference>
<evidence type="ECO:0000256" key="1">
    <source>
        <dbReference type="ARBA" id="ARBA00009199"/>
    </source>
</evidence>
<reference evidence="3" key="1">
    <citation type="journal article" date="2014" name="Int. J. Syst. Evol. Microbiol.">
        <title>Complete genome sequence of Corynebacterium casei LMG S-19264T (=DSM 44701T), isolated from a smear-ripened cheese.</title>
        <authorList>
            <consortium name="US DOE Joint Genome Institute (JGI-PGF)"/>
            <person name="Walter F."/>
            <person name="Albersmeier A."/>
            <person name="Kalinowski J."/>
            <person name="Ruckert C."/>
        </authorList>
    </citation>
    <scope>NUCLEOTIDE SEQUENCE</scope>
    <source>
        <strain evidence="3">CGMCC 1.15320</strain>
    </source>
</reference>
<feature type="domain" description="Amidase" evidence="2">
    <location>
        <begin position="45"/>
        <end position="392"/>
    </location>
</feature>
<comment type="caution">
    <text evidence="3">The sequence shown here is derived from an EMBL/GenBank/DDBJ whole genome shotgun (WGS) entry which is preliminary data.</text>
</comment>
<accession>A0A916RHN1</accession>
<dbReference type="Pfam" id="PF01425">
    <property type="entry name" value="Amidase"/>
    <property type="match status" value="1"/>
</dbReference>
<dbReference type="PANTHER" id="PTHR11895">
    <property type="entry name" value="TRANSAMIDASE"/>
    <property type="match status" value="1"/>
</dbReference>
<evidence type="ECO:0000259" key="2">
    <source>
        <dbReference type="Pfam" id="PF01425"/>
    </source>
</evidence>
<comment type="similarity">
    <text evidence="1">Belongs to the amidase family.</text>
</comment>
<dbReference type="PANTHER" id="PTHR11895:SF7">
    <property type="entry name" value="GLUTAMYL-TRNA(GLN) AMIDOTRANSFERASE SUBUNIT A, MITOCHONDRIAL"/>
    <property type="match status" value="1"/>
</dbReference>
<evidence type="ECO:0000313" key="3">
    <source>
        <dbReference type="EMBL" id="GGA56285.1"/>
    </source>
</evidence>
<dbReference type="Proteomes" id="UP000636264">
    <property type="component" value="Unassembled WGS sequence"/>
</dbReference>
<dbReference type="AlphaFoldDB" id="A0A916RHN1"/>
<protein>
    <submittedName>
        <fullName evidence="3">Amidase</fullName>
    </submittedName>
</protein>
<dbReference type="RefSeq" id="WP_188719597.1">
    <property type="nucleotide sequence ID" value="NZ_BMIF01000002.1"/>
</dbReference>
<dbReference type="InterPro" id="IPR023631">
    <property type="entry name" value="Amidase_dom"/>
</dbReference>
<dbReference type="Gene3D" id="3.90.1300.10">
    <property type="entry name" value="Amidase signature (AS) domain"/>
    <property type="match status" value="1"/>
</dbReference>
<dbReference type="InterPro" id="IPR036928">
    <property type="entry name" value="AS_sf"/>
</dbReference>
<gene>
    <name evidence="3" type="ORF">GCM10011385_07230</name>
</gene>
<keyword evidence="4" id="KW-1185">Reference proteome</keyword>
<dbReference type="GO" id="GO:0003824">
    <property type="term" value="F:catalytic activity"/>
    <property type="evidence" value="ECO:0007669"/>
    <property type="project" value="InterPro"/>
</dbReference>